<dbReference type="EMBL" id="CP036278">
    <property type="protein sequence ID" value="QDU57115.1"/>
    <property type="molecule type" value="Genomic_DNA"/>
</dbReference>
<evidence type="ECO:0000259" key="3">
    <source>
        <dbReference type="SMART" id="SM00560"/>
    </source>
</evidence>
<dbReference type="KEGG" id="amuc:Pan181_33290"/>
<keyword evidence="1" id="KW-0732">Signal</keyword>
<dbReference type="PANTHER" id="PTHR42535">
    <property type="entry name" value="OOKINETE PROTEIN, PUTATIVE-RELATED"/>
    <property type="match status" value="1"/>
</dbReference>
<dbReference type="RefSeq" id="WP_197528409.1">
    <property type="nucleotide sequence ID" value="NZ_CP036278.1"/>
</dbReference>
<dbReference type="PROSITE" id="PS51257">
    <property type="entry name" value="PROKAR_LIPOPROTEIN"/>
    <property type="match status" value="1"/>
</dbReference>
<dbReference type="SMART" id="SM00560">
    <property type="entry name" value="LamGL"/>
    <property type="match status" value="4"/>
</dbReference>
<keyword evidence="2" id="KW-1015">Disulfide bond</keyword>
<dbReference type="PANTHER" id="PTHR42535:SF2">
    <property type="entry name" value="CHROMOSOME UNDETERMINED SCAFFOLD_146, WHOLE GENOME SHOTGUN SEQUENCE"/>
    <property type="match status" value="1"/>
</dbReference>
<organism evidence="4 5">
    <name type="scientific">Aeoliella mucimassa</name>
    <dbReference type="NCBI Taxonomy" id="2527972"/>
    <lineage>
        <taxon>Bacteria</taxon>
        <taxon>Pseudomonadati</taxon>
        <taxon>Planctomycetota</taxon>
        <taxon>Planctomycetia</taxon>
        <taxon>Pirellulales</taxon>
        <taxon>Lacipirellulaceae</taxon>
        <taxon>Aeoliella</taxon>
    </lineage>
</organism>
<dbReference type="Proteomes" id="UP000315750">
    <property type="component" value="Chromosome"/>
</dbReference>
<keyword evidence="5" id="KW-1185">Reference proteome</keyword>
<accession>A0A518AQX7</accession>
<sequence>MSRHRLPHRIPLAFAILLGMLACGLLEECQGANVLLVMRDGSINASEQSRKTQFESWGHTVTTIDGNASQATFDTAMAAVDVVYISATTSEWEVLDKCKNTTAGVVNENPYLDQHLGYSSNQGWHDFFSHTEVTSNNHPITSGLSTGSLTIVSSTQQLAMRKNTLASGMTLLSQNSSYGNGKMLGVIEVGGALAGGGNAAGRRVAMPWGSDSFNWSSLNSNGLLIAERAIDWAASDYNKLILHWKFDETSGTSSADASDYHRNGTLSGSPTWITAKRDGGLKVPKGSYCYINSELGEPGSFTVAGWANVTASDTDGAAVLSIGNCVALLAHYSASNSPVITFWNGGSIEAVAASGGSRIGKGWHHYCATFNSSNRSLKIYVDGVLAGSGTTSGYPNYTVGNQTIAGDEGTPYYALYLTGSLDDIRVYNTAISASEVIDLYGLIGHWKFDEGTGTTIADSSPKANNATFSAGTPTWTPGVRDDSLQFSGLNTAATSTTFDPPPIGSVAFWFHPGSSPQWVERIFGVSDAWEARLESTAVLYLDIAIGGGTYVNRLFTNDKEWTHIVYRYDSTKGTYDIYLNGKLHQSGTLALSDVAAATLTMGTRTGSSERFSGGIDDLRVYSYIISEAEIAEIYGLVGHWQLDETSGSTAYDSSGIGNHGTYQGTVTVNTDQPYSGEYSAEFDGSSAYVSIPHHSSYNIEEAITIAAWTRADTYNHYNPVIAKGDSSWRLHQYLNSDYLTCHMDLQSGGMALANASSTMTGGWKHVVATYDGTIAKIYVNGELEGASSHTGLLRTNTVAVNIARNTEATSRLWDGGLADVRVYNRAISEQEVSRLYGLIGWWKLDESAGNTAYDSTPNARDGVIHGGPTLATSGIHADQPVMEFDGTDDFVQLPVIDDTFQTGVSLSVWARPTASPFYGKFIQLANGTWEEIDFGRFDTTDSLRMIAAPGMHSYQAGTIVNNAWHHYAGTIDRQGVIRLYVDGEQVRTDSRVLPTNVSRVYNFIGGSNWPSDGLYQGRMGDVRLYNRALSGEEVDAIYHSGKGPGIRLIKWTEAR</sequence>
<protein>
    <recommendedName>
        <fullName evidence="3">LamG-like jellyroll fold domain-containing protein</fullName>
    </recommendedName>
</protein>
<evidence type="ECO:0000256" key="1">
    <source>
        <dbReference type="ARBA" id="ARBA00022729"/>
    </source>
</evidence>
<dbReference type="InterPro" id="IPR013320">
    <property type="entry name" value="ConA-like_dom_sf"/>
</dbReference>
<dbReference type="SUPFAM" id="SSF49899">
    <property type="entry name" value="Concanavalin A-like lectins/glucanases"/>
    <property type="match status" value="4"/>
</dbReference>
<evidence type="ECO:0000256" key="2">
    <source>
        <dbReference type="ARBA" id="ARBA00023157"/>
    </source>
</evidence>
<dbReference type="InterPro" id="IPR006558">
    <property type="entry name" value="LamG-like"/>
</dbReference>
<feature type="domain" description="LamG-like jellyroll fold" evidence="3">
    <location>
        <begin position="701"/>
        <end position="830"/>
    </location>
</feature>
<dbReference type="AlphaFoldDB" id="A0A518AQX7"/>
<reference evidence="4 5" key="1">
    <citation type="submission" date="2019-02" db="EMBL/GenBank/DDBJ databases">
        <title>Deep-cultivation of Planctomycetes and their phenomic and genomic characterization uncovers novel biology.</title>
        <authorList>
            <person name="Wiegand S."/>
            <person name="Jogler M."/>
            <person name="Boedeker C."/>
            <person name="Pinto D."/>
            <person name="Vollmers J."/>
            <person name="Rivas-Marin E."/>
            <person name="Kohn T."/>
            <person name="Peeters S.H."/>
            <person name="Heuer A."/>
            <person name="Rast P."/>
            <person name="Oberbeckmann S."/>
            <person name="Bunk B."/>
            <person name="Jeske O."/>
            <person name="Meyerdierks A."/>
            <person name="Storesund J.E."/>
            <person name="Kallscheuer N."/>
            <person name="Luecker S."/>
            <person name="Lage O.M."/>
            <person name="Pohl T."/>
            <person name="Merkel B.J."/>
            <person name="Hornburger P."/>
            <person name="Mueller R.-W."/>
            <person name="Bruemmer F."/>
            <person name="Labrenz M."/>
            <person name="Spormann A.M."/>
            <person name="Op den Camp H."/>
            <person name="Overmann J."/>
            <person name="Amann R."/>
            <person name="Jetten M.S.M."/>
            <person name="Mascher T."/>
            <person name="Medema M.H."/>
            <person name="Devos D.P."/>
            <person name="Kaster A.-K."/>
            <person name="Ovreas L."/>
            <person name="Rohde M."/>
            <person name="Galperin M.Y."/>
            <person name="Jogler C."/>
        </authorList>
    </citation>
    <scope>NUCLEOTIDE SEQUENCE [LARGE SCALE GENOMIC DNA]</scope>
    <source>
        <strain evidence="4 5">Pan181</strain>
    </source>
</reference>
<dbReference type="Pfam" id="PF13385">
    <property type="entry name" value="Laminin_G_3"/>
    <property type="match status" value="4"/>
</dbReference>
<dbReference type="Gene3D" id="2.60.120.200">
    <property type="match status" value="4"/>
</dbReference>
<name>A0A518AQX7_9BACT</name>
<feature type="domain" description="LamG-like jellyroll fold" evidence="3">
    <location>
        <begin position="902"/>
        <end position="1032"/>
    </location>
</feature>
<evidence type="ECO:0000313" key="4">
    <source>
        <dbReference type="EMBL" id="QDU57115.1"/>
    </source>
</evidence>
<evidence type="ECO:0000313" key="5">
    <source>
        <dbReference type="Proteomes" id="UP000315750"/>
    </source>
</evidence>
<feature type="domain" description="LamG-like jellyroll fold" evidence="3">
    <location>
        <begin position="505"/>
        <end position="628"/>
    </location>
</feature>
<feature type="domain" description="LamG-like jellyroll fold" evidence="3">
    <location>
        <begin position="299"/>
        <end position="434"/>
    </location>
</feature>
<gene>
    <name evidence="4" type="ORF">Pan181_33290</name>
</gene>
<proteinExistence type="predicted"/>